<dbReference type="InterPro" id="IPR023997">
    <property type="entry name" value="TonB-dep_OMP_SusC/RagA_CS"/>
</dbReference>
<dbReference type="PROSITE" id="PS00018">
    <property type="entry name" value="EF_HAND_1"/>
    <property type="match status" value="1"/>
</dbReference>
<dbReference type="Gene3D" id="2.60.40.1120">
    <property type="entry name" value="Carboxypeptidase-like, regulatory domain"/>
    <property type="match status" value="1"/>
</dbReference>
<comment type="caution">
    <text evidence="16">The sequence shown here is derived from an EMBL/GenBank/DDBJ whole genome shotgun (WGS) entry which is preliminary data.</text>
</comment>
<feature type="domain" description="TonB-dependent receptor plug" evidence="15">
    <location>
        <begin position="118"/>
        <end position="223"/>
    </location>
</feature>
<keyword evidence="16" id="KW-0675">Receptor</keyword>
<dbReference type="GO" id="GO:0009279">
    <property type="term" value="C:cell outer membrane"/>
    <property type="evidence" value="ECO:0007669"/>
    <property type="project" value="UniProtKB-SubCell"/>
</dbReference>
<dbReference type="InterPro" id="IPR037066">
    <property type="entry name" value="Plug_dom_sf"/>
</dbReference>
<dbReference type="AlphaFoldDB" id="A0A7K0KF20"/>
<keyword evidence="2 11" id="KW-0813">Transport</keyword>
<evidence type="ECO:0000256" key="6">
    <source>
        <dbReference type="ARBA" id="ARBA00023004"/>
    </source>
</evidence>
<evidence type="ECO:0000256" key="1">
    <source>
        <dbReference type="ARBA" id="ARBA00004571"/>
    </source>
</evidence>
<dbReference type="InterPro" id="IPR036942">
    <property type="entry name" value="Beta-barrel_TonB_sf"/>
</dbReference>
<keyword evidence="7" id="KW-0406">Ion transport</keyword>
<evidence type="ECO:0000259" key="15">
    <source>
        <dbReference type="Pfam" id="PF07715"/>
    </source>
</evidence>
<keyword evidence="10 11" id="KW-0998">Cell outer membrane</keyword>
<evidence type="ECO:0000256" key="12">
    <source>
        <dbReference type="RuleBase" id="RU003357"/>
    </source>
</evidence>
<comment type="subcellular location">
    <subcellularLocation>
        <location evidence="1 11">Cell outer membrane</location>
        <topology evidence="1 11">Multi-pass membrane protein</topology>
    </subcellularLocation>
</comment>
<dbReference type="InterPro" id="IPR023996">
    <property type="entry name" value="TonB-dep_OMP_SusC/RagA"/>
</dbReference>
<gene>
    <name evidence="16" type="ORF">FYJ73_07605</name>
</gene>
<keyword evidence="9 11" id="KW-0472">Membrane</keyword>
<evidence type="ECO:0000256" key="2">
    <source>
        <dbReference type="ARBA" id="ARBA00022448"/>
    </source>
</evidence>
<evidence type="ECO:0000256" key="7">
    <source>
        <dbReference type="ARBA" id="ARBA00023065"/>
    </source>
</evidence>
<keyword evidence="13" id="KW-0732">Signal</keyword>
<evidence type="ECO:0000313" key="16">
    <source>
        <dbReference type="EMBL" id="MST84536.1"/>
    </source>
</evidence>
<protein>
    <submittedName>
        <fullName evidence="16">TonB-dependent receptor</fullName>
    </submittedName>
</protein>
<dbReference type="Gene3D" id="2.170.130.10">
    <property type="entry name" value="TonB-dependent receptor, plug domain"/>
    <property type="match status" value="1"/>
</dbReference>
<dbReference type="SUPFAM" id="SSF49464">
    <property type="entry name" value="Carboxypeptidase regulatory domain-like"/>
    <property type="match status" value="1"/>
</dbReference>
<reference evidence="16 17" key="1">
    <citation type="submission" date="2019-08" db="EMBL/GenBank/DDBJ databases">
        <title>In-depth cultivation of the pig gut microbiome towards novel bacterial diversity and tailored functional studies.</title>
        <authorList>
            <person name="Wylensek D."/>
            <person name="Hitch T.C.A."/>
            <person name="Clavel T."/>
        </authorList>
    </citation>
    <scope>NUCLEOTIDE SEQUENCE [LARGE SCALE GENOMIC DNA]</scope>
    <source>
        <strain evidence="16 17">LKV-178-WT-2A</strain>
    </source>
</reference>
<dbReference type="PROSITE" id="PS52016">
    <property type="entry name" value="TONB_DEPENDENT_REC_3"/>
    <property type="match status" value="1"/>
</dbReference>
<dbReference type="NCBIfam" id="TIGR04057">
    <property type="entry name" value="SusC_RagA_signa"/>
    <property type="match status" value="1"/>
</dbReference>
<evidence type="ECO:0000259" key="14">
    <source>
        <dbReference type="Pfam" id="PF00593"/>
    </source>
</evidence>
<keyword evidence="5 11" id="KW-0812">Transmembrane</keyword>
<evidence type="ECO:0000256" key="5">
    <source>
        <dbReference type="ARBA" id="ARBA00022692"/>
    </source>
</evidence>
<dbReference type="InterPro" id="IPR012910">
    <property type="entry name" value="Plug_dom"/>
</dbReference>
<evidence type="ECO:0000256" key="11">
    <source>
        <dbReference type="PROSITE-ProRule" id="PRU01360"/>
    </source>
</evidence>
<dbReference type="PANTHER" id="PTHR32552:SF81">
    <property type="entry name" value="TONB-DEPENDENT OUTER MEMBRANE RECEPTOR"/>
    <property type="match status" value="1"/>
</dbReference>
<evidence type="ECO:0000313" key="17">
    <source>
        <dbReference type="Proteomes" id="UP000438914"/>
    </source>
</evidence>
<dbReference type="GO" id="GO:0006826">
    <property type="term" value="P:iron ion transport"/>
    <property type="evidence" value="ECO:0007669"/>
    <property type="project" value="UniProtKB-KW"/>
</dbReference>
<keyword evidence="3 11" id="KW-1134">Transmembrane beta strand</keyword>
<evidence type="ECO:0000256" key="8">
    <source>
        <dbReference type="ARBA" id="ARBA00023077"/>
    </source>
</evidence>
<evidence type="ECO:0000256" key="10">
    <source>
        <dbReference type="ARBA" id="ARBA00023237"/>
    </source>
</evidence>
<keyword evidence="17" id="KW-1185">Reference proteome</keyword>
<keyword evidence="8 12" id="KW-0798">TonB box</keyword>
<dbReference type="InterPro" id="IPR000531">
    <property type="entry name" value="Beta-barrel_TonB"/>
</dbReference>
<dbReference type="Proteomes" id="UP000438914">
    <property type="component" value="Unassembled WGS sequence"/>
</dbReference>
<feature type="signal peptide" evidence="13">
    <location>
        <begin position="1"/>
        <end position="26"/>
    </location>
</feature>
<keyword evidence="4" id="KW-0410">Iron transport</keyword>
<dbReference type="Pfam" id="PF13715">
    <property type="entry name" value="CarbopepD_reg_2"/>
    <property type="match status" value="1"/>
</dbReference>
<dbReference type="Pfam" id="PF00593">
    <property type="entry name" value="TonB_dep_Rec_b-barrel"/>
    <property type="match status" value="1"/>
</dbReference>
<accession>A0A7K0KF20</accession>
<dbReference type="RefSeq" id="WP_154534122.1">
    <property type="nucleotide sequence ID" value="NZ_VUNG01000016.1"/>
</dbReference>
<feature type="chain" id="PRO_5029833791" evidence="13">
    <location>
        <begin position="27"/>
        <end position="1022"/>
    </location>
</feature>
<dbReference type="EMBL" id="VUNG01000016">
    <property type="protein sequence ID" value="MST84536.1"/>
    <property type="molecule type" value="Genomic_DNA"/>
</dbReference>
<sequence length="1022" mass="112956">MRINLQKKRILAMAILLASCGLPSLAQELLRVNGVVVDKDANPMIGVTVRPEGTSTGTVTDLDGHFSIQVKRGAKLSFSYLGYRSAVATATSNMKVLMQEDSKVLDDVVVVGYGVQRKSSVTGAISQVKAEDMEHRTITDANQALQGKTSGVQVITTSAAPGSTPTVRIRGYSSNVSSSPLYVVDGVRTTNISGIDPNDIASMEILKDAASAAIYGAEAGNGVVLITTKKGTTGSGKISYDFQYASQSVNHVPKVLNAEEYINYMSEAGAFTKDYMLKNWDGVTDTDWAKEAFENGEMMKHNLAFQGGNKDGNYYLSLSYLNNDGIVKGDRDSYTRLTATINAEYRIKKWLKVGTTNQIEKYNTRAVSEGSEYGSVLTAVMTMDPLTPVYYSPDNLPDFLAQAQANGRTLLRDKNGDYYGVSRFSNGEQYNPLIMSQNNANKASGYNVNGSIYADFTPLNGLTLTSRFGYRLAGTRNRTVSLPFYGNATQNRDFVDMGSTSSTSIYYQWENFANYMRTFGGHTLTAMLGMSYQESSYDYVSGTLNANGEHSVSKNDPLFYYLHYKTASATQVVDGETTRGSKLSYFGRVGYNYRNRYYAQFSLRADAADLSKLPKNKRWGYFPAVSLGWTMSEENFFQPLRKVIDSAKLRASWGQNGSLSALGNYSYGTDMAQGGIYAFAPGLVYTKAVAPSTMGNDDLKWETSEQFDLGLDLYAFNSRLNFSVDYFNKNTKDLLIWNTTPSLEIGGATSPINAGKVRNRGFEFELGWRDHIHDFQYSVRGNLSTLSNKVTYIDPSITRLTGAKFHTYDITFFEQGYPVYYFRGYKFKGVDPQTGDPQFYDLDGDNQITENDLTNIGDGIPSITYGITLTAAYKGFDFTLFGTGAQGNDVFCCINRPDMLAWNKMKDYLYDDRWTPDHTNASVPRAGANNMDKYSVSDAMVKDGSYFKIKQIQLGYTLPKTLLNKTFISNLRIYASLDDFFTFTSYKGFDPEASTSATSGMGVDKGAYPTSKKVVVGATIEF</sequence>
<organism evidence="16 17">
    <name type="scientific">Hallella mizrahii</name>
    <dbReference type="NCBI Taxonomy" id="2606637"/>
    <lineage>
        <taxon>Bacteria</taxon>
        <taxon>Pseudomonadati</taxon>
        <taxon>Bacteroidota</taxon>
        <taxon>Bacteroidia</taxon>
        <taxon>Bacteroidales</taxon>
        <taxon>Prevotellaceae</taxon>
        <taxon>Hallella</taxon>
    </lineage>
</organism>
<proteinExistence type="inferred from homology"/>
<dbReference type="InterPro" id="IPR039426">
    <property type="entry name" value="TonB-dep_rcpt-like"/>
</dbReference>
<dbReference type="PROSITE" id="PS51257">
    <property type="entry name" value="PROKAR_LIPOPROTEIN"/>
    <property type="match status" value="1"/>
</dbReference>
<evidence type="ECO:0000256" key="3">
    <source>
        <dbReference type="ARBA" id="ARBA00022452"/>
    </source>
</evidence>
<evidence type="ECO:0000256" key="13">
    <source>
        <dbReference type="SAM" id="SignalP"/>
    </source>
</evidence>
<dbReference type="Gene3D" id="2.40.170.20">
    <property type="entry name" value="TonB-dependent receptor, beta-barrel domain"/>
    <property type="match status" value="1"/>
</dbReference>
<evidence type="ECO:0000256" key="4">
    <source>
        <dbReference type="ARBA" id="ARBA00022496"/>
    </source>
</evidence>
<dbReference type="InterPro" id="IPR008969">
    <property type="entry name" value="CarboxyPept-like_regulatory"/>
</dbReference>
<dbReference type="PANTHER" id="PTHR32552">
    <property type="entry name" value="FERRICHROME IRON RECEPTOR-RELATED"/>
    <property type="match status" value="1"/>
</dbReference>
<feature type="domain" description="TonB-dependent receptor-like beta-barrel" evidence="14">
    <location>
        <begin position="412"/>
        <end position="875"/>
    </location>
</feature>
<comment type="similarity">
    <text evidence="11 12">Belongs to the TonB-dependent receptor family.</text>
</comment>
<dbReference type="SUPFAM" id="SSF56935">
    <property type="entry name" value="Porins"/>
    <property type="match status" value="1"/>
</dbReference>
<keyword evidence="6" id="KW-0408">Iron</keyword>
<dbReference type="InterPro" id="IPR018247">
    <property type="entry name" value="EF_Hand_1_Ca_BS"/>
</dbReference>
<dbReference type="Pfam" id="PF07715">
    <property type="entry name" value="Plug"/>
    <property type="match status" value="1"/>
</dbReference>
<dbReference type="NCBIfam" id="TIGR04056">
    <property type="entry name" value="OMP_RagA_SusC"/>
    <property type="match status" value="1"/>
</dbReference>
<evidence type="ECO:0000256" key="9">
    <source>
        <dbReference type="ARBA" id="ARBA00023136"/>
    </source>
</evidence>
<name>A0A7K0KF20_9BACT</name>